<gene>
    <name evidence="1" type="ORF">N186_05930</name>
</gene>
<dbReference type="AlphaFoldDB" id="S5ZLL4"/>
<evidence type="ECO:0000313" key="2">
    <source>
        <dbReference type="Proteomes" id="UP000015543"/>
    </source>
</evidence>
<sequence length="38" mass="4348">MVYISPIISLVKIIYKTHALPQKHIKIPYVNPGKTETL</sequence>
<name>S5ZLL4_9CREN</name>
<dbReference type="Proteomes" id="UP000015543">
    <property type="component" value="Chromosome"/>
</dbReference>
<evidence type="ECO:0000313" key="1">
    <source>
        <dbReference type="EMBL" id="AGT35526.1"/>
    </source>
</evidence>
<dbReference type="KEGG" id="thb:N186_05930"/>
<organism evidence="1 2">
    <name type="scientific">Thermofilum adornatum</name>
    <dbReference type="NCBI Taxonomy" id="1365176"/>
    <lineage>
        <taxon>Archaea</taxon>
        <taxon>Thermoproteota</taxon>
        <taxon>Thermoprotei</taxon>
        <taxon>Thermofilales</taxon>
        <taxon>Thermofilaceae</taxon>
        <taxon>Thermofilum</taxon>
    </lineage>
</organism>
<proteinExistence type="predicted"/>
<dbReference type="EMBL" id="CP006646">
    <property type="protein sequence ID" value="AGT35526.1"/>
    <property type="molecule type" value="Genomic_DNA"/>
</dbReference>
<protein>
    <submittedName>
        <fullName evidence="1">Uncharacterized protein</fullName>
    </submittedName>
</protein>
<keyword evidence="2" id="KW-1185">Reference proteome</keyword>
<accession>S5ZLL4</accession>
<dbReference type="HOGENOM" id="CLU_3323193_0_0_2"/>
<reference evidence="1 2" key="1">
    <citation type="journal article" date="2013" name="Genome Announc.">
        <title>Complete Genomic Sequence of 'Thermofilum adornatus' Strain 1910bT, a Hyperthermophilic Anaerobic Organotrophic Crenarchaeon.</title>
        <authorList>
            <person name="Dominova I.N."/>
            <person name="Kublanov I.V."/>
            <person name="Podosokorskaya O.A."/>
            <person name="Derbikova K.S."/>
            <person name="Patrushev M.V."/>
            <person name="Toshchakov S.V."/>
        </authorList>
    </citation>
    <scope>NUCLEOTIDE SEQUENCE [LARGE SCALE GENOMIC DNA]</scope>
    <source>
        <strain evidence="2">1910b</strain>
    </source>
</reference>